<organism evidence="9 10">
    <name type="scientific">Micromonospora haikouensis</name>
    <dbReference type="NCBI Taxonomy" id="686309"/>
    <lineage>
        <taxon>Bacteria</taxon>
        <taxon>Bacillati</taxon>
        <taxon>Actinomycetota</taxon>
        <taxon>Actinomycetes</taxon>
        <taxon>Micromonosporales</taxon>
        <taxon>Micromonosporaceae</taxon>
        <taxon>Micromonospora</taxon>
    </lineage>
</organism>
<proteinExistence type="predicted"/>
<feature type="transmembrane region" description="Helical" evidence="7">
    <location>
        <begin position="98"/>
        <end position="119"/>
    </location>
</feature>
<dbReference type="Pfam" id="PF01435">
    <property type="entry name" value="Peptidase_M48"/>
    <property type="match status" value="1"/>
</dbReference>
<dbReference type="InterPro" id="IPR001915">
    <property type="entry name" value="Peptidase_M48"/>
</dbReference>
<dbReference type="GO" id="GO:0004222">
    <property type="term" value="F:metalloendopeptidase activity"/>
    <property type="evidence" value="ECO:0007669"/>
    <property type="project" value="InterPro"/>
</dbReference>
<evidence type="ECO:0000256" key="7">
    <source>
        <dbReference type="SAM" id="Phobius"/>
    </source>
</evidence>
<evidence type="ECO:0000256" key="3">
    <source>
        <dbReference type="ARBA" id="ARBA00022723"/>
    </source>
</evidence>
<accession>A0A1C4WCB9</accession>
<keyword evidence="7" id="KW-0472">Membrane</keyword>
<protein>
    <submittedName>
        <fullName evidence="9">Zn-dependent protease with chaperone function</fullName>
    </submittedName>
</protein>
<evidence type="ECO:0000313" key="10">
    <source>
        <dbReference type="Proteomes" id="UP000199375"/>
    </source>
</evidence>
<dbReference type="GO" id="GO:0006508">
    <property type="term" value="P:proteolysis"/>
    <property type="evidence" value="ECO:0007669"/>
    <property type="project" value="UniProtKB-KW"/>
</dbReference>
<evidence type="ECO:0000256" key="4">
    <source>
        <dbReference type="ARBA" id="ARBA00022801"/>
    </source>
</evidence>
<evidence type="ECO:0000313" key="9">
    <source>
        <dbReference type="EMBL" id="SCE93769.1"/>
    </source>
</evidence>
<evidence type="ECO:0000256" key="1">
    <source>
        <dbReference type="ARBA" id="ARBA00001947"/>
    </source>
</evidence>
<keyword evidence="6" id="KW-0482">Metalloprotease</keyword>
<keyword evidence="2 9" id="KW-0645">Protease</keyword>
<dbReference type="RefSeq" id="WP_218107004.1">
    <property type="nucleotide sequence ID" value="NZ_FMCW01000014.1"/>
</dbReference>
<evidence type="ECO:0000256" key="2">
    <source>
        <dbReference type="ARBA" id="ARBA00022670"/>
    </source>
</evidence>
<dbReference type="AlphaFoldDB" id="A0A1C4WCB9"/>
<sequence length="520" mass="55369">MPTAAEGSGPAGAVAPPLPSATLGRFVAAVTAVVGTSMFGWQTVLVDREATRQRAECLAGLSGLPAPVDVRTGTVNEESLAAVQQCLGTLRGDSLRQMAVGLAVLAAATAAVYLAAPWCERWLRDLRRLDRVPGTGALRSALAGLVREAGLRRPPVFVVSRSARVSGNTFDAGPLRYVRLDLGLVHAHRTAPPLFRAVVLHELAHVRNADVHLTRLAIAQSWAFPLAVLVPVAVNYVGSVPVRRLLDDGWRLAAFALIVQVSVWSVLRAREFAADARLTGDDRAAARALLAADRRRSGRWARLGSVFRFHPLAQARVDTLAHPGRRFAARPVEALGAGLAAGIAAAGTVASVLLRPTATATVSRDPCLVGVWRLTDGRYHLLVAADSLLGGMAGLTRDATLDLASGAEDGSATAYRADGTATDLYDLTAARGTLGGNPVRYTQRGVQTYRWSTAGGRYRQYDQVDPGVETVVRVGDREADLPVGPEENTGTYRCDDDRLTVRLEYDDGAWSEESFVRSPA</sequence>
<name>A0A1C4WCB9_9ACTN</name>
<keyword evidence="3" id="KW-0479">Metal-binding</keyword>
<dbReference type="Proteomes" id="UP000199375">
    <property type="component" value="Unassembled WGS sequence"/>
</dbReference>
<feature type="domain" description="Peptidase M48" evidence="8">
    <location>
        <begin position="137"/>
        <end position="321"/>
    </location>
</feature>
<keyword evidence="5" id="KW-0862">Zinc</keyword>
<dbReference type="GO" id="GO:0046872">
    <property type="term" value="F:metal ion binding"/>
    <property type="evidence" value="ECO:0007669"/>
    <property type="project" value="UniProtKB-KW"/>
</dbReference>
<reference evidence="9 10" key="1">
    <citation type="submission" date="2016-06" db="EMBL/GenBank/DDBJ databases">
        <authorList>
            <person name="Kjaerup R.B."/>
            <person name="Dalgaard T.S."/>
            <person name="Juul-Madsen H.R."/>
        </authorList>
    </citation>
    <scope>NUCLEOTIDE SEQUENCE [LARGE SCALE GENOMIC DNA]</scope>
    <source>
        <strain evidence="9 10">DSM 45626</strain>
    </source>
</reference>
<evidence type="ECO:0000256" key="5">
    <source>
        <dbReference type="ARBA" id="ARBA00022833"/>
    </source>
</evidence>
<keyword evidence="4" id="KW-0378">Hydrolase</keyword>
<evidence type="ECO:0000256" key="6">
    <source>
        <dbReference type="ARBA" id="ARBA00023049"/>
    </source>
</evidence>
<keyword evidence="7" id="KW-0812">Transmembrane</keyword>
<evidence type="ECO:0000259" key="8">
    <source>
        <dbReference type="Pfam" id="PF01435"/>
    </source>
</evidence>
<dbReference type="EMBL" id="FMCW01000014">
    <property type="protein sequence ID" value="SCE93769.1"/>
    <property type="molecule type" value="Genomic_DNA"/>
</dbReference>
<comment type="cofactor">
    <cofactor evidence="1">
        <name>Zn(2+)</name>
        <dbReference type="ChEBI" id="CHEBI:29105"/>
    </cofactor>
</comment>
<keyword evidence="7" id="KW-1133">Transmembrane helix</keyword>
<gene>
    <name evidence="9" type="ORF">GA0070558_114135</name>
</gene>